<dbReference type="Pfam" id="PF12728">
    <property type="entry name" value="HTH_17"/>
    <property type="match status" value="1"/>
</dbReference>
<evidence type="ECO:0000313" key="2">
    <source>
        <dbReference type="EMBL" id="SVA93356.1"/>
    </source>
</evidence>
<dbReference type="EMBL" id="UINC01022863">
    <property type="protein sequence ID" value="SVA93356.1"/>
    <property type="molecule type" value="Genomic_DNA"/>
</dbReference>
<sequence length="76" mass="9111">MRNHKNQTEPSKECWLTESEVSELIGVTRATLQNWRWRGVGLPYSKFMRSVRYKESDLYEYMESGRIEPENQLNLN</sequence>
<feature type="domain" description="Helix-turn-helix" evidence="1">
    <location>
        <begin position="15"/>
        <end position="65"/>
    </location>
</feature>
<dbReference type="SUPFAM" id="SSF46955">
    <property type="entry name" value="Putative DNA-binding domain"/>
    <property type="match status" value="1"/>
</dbReference>
<dbReference type="InterPro" id="IPR009061">
    <property type="entry name" value="DNA-bd_dom_put_sf"/>
</dbReference>
<dbReference type="InterPro" id="IPR041657">
    <property type="entry name" value="HTH_17"/>
</dbReference>
<dbReference type="AlphaFoldDB" id="A0A381ZVS1"/>
<name>A0A381ZVS1_9ZZZZ</name>
<protein>
    <recommendedName>
        <fullName evidence="1">Helix-turn-helix domain-containing protein</fullName>
    </recommendedName>
</protein>
<proteinExistence type="predicted"/>
<organism evidence="2">
    <name type="scientific">marine metagenome</name>
    <dbReference type="NCBI Taxonomy" id="408172"/>
    <lineage>
        <taxon>unclassified sequences</taxon>
        <taxon>metagenomes</taxon>
        <taxon>ecological metagenomes</taxon>
    </lineage>
</organism>
<gene>
    <name evidence="2" type="ORF">METZ01_LOCUS146210</name>
</gene>
<evidence type="ECO:0000259" key="1">
    <source>
        <dbReference type="Pfam" id="PF12728"/>
    </source>
</evidence>
<reference evidence="2" key="1">
    <citation type="submission" date="2018-05" db="EMBL/GenBank/DDBJ databases">
        <authorList>
            <person name="Lanie J.A."/>
            <person name="Ng W.-L."/>
            <person name="Kazmierczak K.M."/>
            <person name="Andrzejewski T.M."/>
            <person name="Davidsen T.M."/>
            <person name="Wayne K.J."/>
            <person name="Tettelin H."/>
            <person name="Glass J.I."/>
            <person name="Rusch D."/>
            <person name="Podicherti R."/>
            <person name="Tsui H.-C.T."/>
            <person name="Winkler M.E."/>
        </authorList>
    </citation>
    <scope>NUCLEOTIDE SEQUENCE</scope>
</reference>
<accession>A0A381ZVS1</accession>